<dbReference type="AlphaFoldDB" id="A0A5A9ZU11"/>
<name>A0A5A9ZU11_9ACTN</name>
<sequence>MVFLSKAAAAREGRAKEARGEDGGGTGSDSEEPLHVASRLHAFNRFELKYLVPVDQAADIRDELAERMDTDPYSPVGGYGVWSLYYDTPQLRFYWEKIEGLKFRRKLRIRHYGNLDGVTDESPVCVEIKQRVNRVTQKRRITLPYGVARQLCDGREMVEHSAKESAFVQEVLELVIRLNLQPTAITGYQREALVGRTTDTGLRVTFDRRIRGRDRDFHFGLDTPENRFTIPPHLSVMEIKVNERTPHWITDLAARRNLNLVRISKYVQSIEAFGLAPRSVFHVDEADCPPSTPSEEPPLQQRPAQHDASLKVGAQ</sequence>
<reference evidence="3 4" key="1">
    <citation type="submission" date="2019-05" db="EMBL/GenBank/DDBJ databases">
        <authorList>
            <person name="Hariharan J."/>
            <person name="Choudoir M.J."/>
            <person name="Diebold P."/>
            <person name="Panke-Buisse K."/>
            <person name="Buckley D.H."/>
        </authorList>
    </citation>
    <scope>NUCLEOTIDE SEQUENCE [LARGE SCALE GENOMIC DNA]</scope>
    <source>
        <strain evidence="3 4">SUN51</strain>
    </source>
</reference>
<feature type="region of interest" description="Disordered" evidence="1">
    <location>
        <begin position="9"/>
        <end position="32"/>
    </location>
</feature>
<dbReference type="Proteomes" id="UP000324965">
    <property type="component" value="Unassembled WGS sequence"/>
</dbReference>
<dbReference type="OrthoDB" id="9800181at2"/>
<dbReference type="GO" id="GO:0006799">
    <property type="term" value="P:polyphosphate biosynthetic process"/>
    <property type="evidence" value="ECO:0007669"/>
    <property type="project" value="UniProtKB-ARBA"/>
</dbReference>
<dbReference type="InterPro" id="IPR042267">
    <property type="entry name" value="VTC_sf"/>
</dbReference>
<dbReference type="RefSeq" id="WP_149515878.1">
    <property type="nucleotide sequence ID" value="NZ_VDFC01000095.1"/>
</dbReference>
<comment type="caution">
    <text evidence="3">The sequence shown here is derived from an EMBL/GenBank/DDBJ whole genome shotgun (WGS) entry which is preliminary data.</text>
</comment>
<organism evidence="3 4">
    <name type="scientific">Streptomyces apricus</name>
    <dbReference type="NCBI Taxonomy" id="1828112"/>
    <lineage>
        <taxon>Bacteria</taxon>
        <taxon>Bacillati</taxon>
        <taxon>Actinomycetota</taxon>
        <taxon>Actinomycetes</taxon>
        <taxon>Kitasatosporales</taxon>
        <taxon>Streptomycetaceae</taxon>
        <taxon>Streptomyces</taxon>
    </lineage>
</organism>
<evidence type="ECO:0000313" key="3">
    <source>
        <dbReference type="EMBL" id="KAA0920581.1"/>
    </source>
</evidence>
<keyword evidence="4" id="KW-1185">Reference proteome</keyword>
<proteinExistence type="predicted"/>
<accession>A0A5A9ZU11</accession>
<feature type="compositionally biased region" description="Basic and acidic residues" evidence="1">
    <location>
        <begin position="9"/>
        <end position="22"/>
    </location>
</feature>
<dbReference type="EMBL" id="VDFC01000095">
    <property type="protein sequence ID" value="KAA0920581.1"/>
    <property type="molecule type" value="Genomic_DNA"/>
</dbReference>
<evidence type="ECO:0000313" key="4">
    <source>
        <dbReference type="Proteomes" id="UP000324965"/>
    </source>
</evidence>
<dbReference type="CDD" id="cd07750">
    <property type="entry name" value="PolyPPase_VTC_like"/>
    <property type="match status" value="1"/>
</dbReference>
<evidence type="ECO:0000259" key="2">
    <source>
        <dbReference type="Pfam" id="PF09359"/>
    </source>
</evidence>
<dbReference type="Gene3D" id="3.20.100.30">
    <property type="entry name" value="VTC, catalytic tunnel domain"/>
    <property type="match status" value="1"/>
</dbReference>
<evidence type="ECO:0000256" key="1">
    <source>
        <dbReference type="SAM" id="MobiDB-lite"/>
    </source>
</evidence>
<dbReference type="Pfam" id="PF09359">
    <property type="entry name" value="VTC"/>
    <property type="match status" value="1"/>
</dbReference>
<feature type="domain" description="VTC" evidence="2">
    <location>
        <begin position="44"/>
        <end position="272"/>
    </location>
</feature>
<protein>
    <submittedName>
        <fullName evidence="3">Polyphosphate polymerase domain-containing protein</fullName>
    </submittedName>
</protein>
<gene>
    <name evidence="3" type="ORF">FGF04_37595</name>
</gene>
<dbReference type="InterPro" id="IPR018966">
    <property type="entry name" value="VTC_domain"/>
</dbReference>
<feature type="region of interest" description="Disordered" evidence="1">
    <location>
        <begin position="287"/>
        <end position="315"/>
    </location>
</feature>